<dbReference type="EMBL" id="CP095749">
    <property type="protein sequence ID" value="WEB44520.1"/>
    <property type="molecule type" value="Genomic_DNA"/>
</dbReference>
<dbReference type="SUPFAM" id="SSF46689">
    <property type="entry name" value="Homeodomain-like"/>
    <property type="match status" value="1"/>
</dbReference>
<evidence type="ECO:0000259" key="5">
    <source>
        <dbReference type="PROSITE" id="PS50977"/>
    </source>
</evidence>
<keyword evidence="3" id="KW-0804">Transcription</keyword>
<dbReference type="PANTHER" id="PTHR30055">
    <property type="entry name" value="HTH-TYPE TRANSCRIPTIONAL REGULATOR RUTR"/>
    <property type="match status" value="1"/>
</dbReference>
<reference evidence="6 7" key="1">
    <citation type="submission" date="2022-03" db="EMBL/GenBank/DDBJ databases">
        <title>Streptomyces yunnanensis P86,complete genome.</title>
        <authorList>
            <person name="Chen S."/>
            <person name="Zhang Q."/>
        </authorList>
    </citation>
    <scope>NUCLEOTIDE SEQUENCE [LARGE SCALE GENOMIC DNA]</scope>
    <source>
        <strain evidence="6 7">P86</strain>
    </source>
</reference>
<gene>
    <name evidence="6" type="ORF">MOV08_38035</name>
</gene>
<dbReference type="PRINTS" id="PR00455">
    <property type="entry name" value="HTHTETR"/>
</dbReference>
<evidence type="ECO:0000313" key="6">
    <source>
        <dbReference type="EMBL" id="WEB44520.1"/>
    </source>
</evidence>
<dbReference type="PANTHER" id="PTHR30055:SF234">
    <property type="entry name" value="HTH-TYPE TRANSCRIPTIONAL REGULATOR BETI"/>
    <property type="match status" value="1"/>
</dbReference>
<name>A0ABY8AKS7_9ACTN</name>
<protein>
    <submittedName>
        <fullName evidence="6">TetR/AcrR family transcriptional regulator</fullName>
    </submittedName>
</protein>
<dbReference type="InterPro" id="IPR009057">
    <property type="entry name" value="Homeodomain-like_sf"/>
</dbReference>
<feature type="DNA-binding region" description="H-T-H motif" evidence="4">
    <location>
        <begin position="40"/>
        <end position="59"/>
    </location>
</feature>
<accession>A0ABY8AKS7</accession>
<evidence type="ECO:0000256" key="3">
    <source>
        <dbReference type="ARBA" id="ARBA00023163"/>
    </source>
</evidence>
<dbReference type="PROSITE" id="PS50977">
    <property type="entry name" value="HTH_TETR_2"/>
    <property type="match status" value="1"/>
</dbReference>
<evidence type="ECO:0000256" key="2">
    <source>
        <dbReference type="ARBA" id="ARBA00023125"/>
    </source>
</evidence>
<keyword evidence="7" id="KW-1185">Reference proteome</keyword>
<dbReference type="InterPro" id="IPR001647">
    <property type="entry name" value="HTH_TetR"/>
</dbReference>
<dbReference type="InterPro" id="IPR050109">
    <property type="entry name" value="HTH-type_TetR-like_transc_reg"/>
</dbReference>
<keyword evidence="1" id="KW-0805">Transcription regulation</keyword>
<evidence type="ECO:0000256" key="1">
    <source>
        <dbReference type="ARBA" id="ARBA00023015"/>
    </source>
</evidence>
<dbReference type="Pfam" id="PF00440">
    <property type="entry name" value="TetR_N"/>
    <property type="match status" value="1"/>
</dbReference>
<proteinExistence type="predicted"/>
<evidence type="ECO:0000313" key="7">
    <source>
        <dbReference type="Proteomes" id="UP001218629"/>
    </source>
</evidence>
<keyword evidence="2 4" id="KW-0238">DNA-binding</keyword>
<feature type="domain" description="HTH tetR-type" evidence="5">
    <location>
        <begin position="17"/>
        <end position="77"/>
    </location>
</feature>
<dbReference type="Gene3D" id="1.10.357.10">
    <property type="entry name" value="Tetracycline Repressor, domain 2"/>
    <property type="match status" value="1"/>
</dbReference>
<organism evidence="6 7">
    <name type="scientific">Streptomyces yunnanensis</name>
    <dbReference type="NCBI Taxonomy" id="156453"/>
    <lineage>
        <taxon>Bacteria</taxon>
        <taxon>Bacillati</taxon>
        <taxon>Actinomycetota</taxon>
        <taxon>Actinomycetes</taxon>
        <taxon>Kitasatosporales</taxon>
        <taxon>Streptomycetaceae</taxon>
        <taxon>Streptomyces</taxon>
    </lineage>
</organism>
<sequence>MTTDSSTPRPPQQKRSRAAMERILGAAQELVAERGAAALTIADVAVRAEVAVGTIYSRFTGKDALLAAVQDRWLDQLIARHQANRTAVTATSADFQDTVARCVSGMIGTFRDHADLIREFALRNAAQPVQDNAALRKLHEVFTQLCDVVLAHPGRPDEIDRRRVALAMRAAQSILEWRVATPLAVAPDNDWDTLSQDLPRLAMNHLGGKAF</sequence>
<dbReference type="RefSeq" id="WP_052287158.1">
    <property type="nucleotide sequence ID" value="NZ_CP095749.1"/>
</dbReference>
<evidence type="ECO:0000256" key="4">
    <source>
        <dbReference type="PROSITE-ProRule" id="PRU00335"/>
    </source>
</evidence>
<dbReference type="Proteomes" id="UP001218629">
    <property type="component" value="Chromosome"/>
</dbReference>